<proteinExistence type="predicted"/>
<gene>
    <name evidence="2" type="ORF">OXX778_LOCUS17532</name>
</gene>
<evidence type="ECO:0000313" key="2">
    <source>
        <dbReference type="EMBL" id="CAF1024193.1"/>
    </source>
</evidence>
<organism evidence="2 3">
    <name type="scientific">Brachionus calyciflorus</name>
    <dbReference type="NCBI Taxonomy" id="104777"/>
    <lineage>
        <taxon>Eukaryota</taxon>
        <taxon>Metazoa</taxon>
        <taxon>Spiralia</taxon>
        <taxon>Gnathifera</taxon>
        <taxon>Rotifera</taxon>
        <taxon>Eurotatoria</taxon>
        <taxon>Monogononta</taxon>
        <taxon>Pseudotrocha</taxon>
        <taxon>Ploima</taxon>
        <taxon>Brachionidae</taxon>
        <taxon>Brachionus</taxon>
    </lineage>
</organism>
<name>A0A814IDH0_9BILA</name>
<feature type="transmembrane region" description="Helical" evidence="1">
    <location>
        <begin position="60"/>
        <end position="83"/>
    </location>
</feature>
<comment type="caution">
    <text evidence="2">The sequence shown here is derived from an EMBL/GenBank/DDBJ whole genome shotgun (WGS) entry which is preliminary data.</text>
</comment>
<dbReference type="EMBL" id="CAJNOC010004511">
    <property type="protein sequence ID" value="CAF1024193.1"/>
    <property type="molecule type" value="Genomic_DNA"/>
</dbReference>
<accession>A0A814IDH0</accession>
<feature type="transmembrane region" description="Helical" evidence="1">
    <location>
        <begin position="121"/>
        <end position="146"/>
    </location>
</feature>
<dbReference type="AlphaFoldDB" id="A0A814IDH0"/>
<protein>
    <submittedName>
        <fullName evidence="2">Uncharacterized protein</fullName>
    </submittedName>
</protein>
<dbReference type="Proteomes" id="UP000663879">
    <property type="component" value="Unassembled WGS sequence"/>
</dbReference>
<dbReference type="OrthoDB" id="10197658at2759"/>
<sequence length="238" mass="26150">MNQNTSLTNQPGIQGPTYDAYGRPIIVNMTYEQKMDLVHDARRQHKEYVQKRLEENYPKIFAIVYSVIMILIGITSIVLQAILIHNEGILYYVGHGIWGGCICIFLAVLSLLLIKYPKNSLLVCTTVSHGFGMILVLSALSTVNAVGLVLDIFDIFSSFSNDTRGITGAMIGLGIVAFIACIVFLIMICVTTGRSSRAVRNQGGLVYPNNSTTNQNLNTVTSSQMNYAPAYNTTNQTV</sequence>
<evidence type="ECO:0000256" key="1">
    <source>
        <dbReference type="SAM" id="Phobius"/>
    </source>
</evidence>
<keyword evidence="1" id="KW-1133">Transmembrane helix</keyword>
<feature type="transmembrane region" description="Helical" evidence="1">
    <location>
        <begin position="166"/>
        <end position="190"/>
    </location>
</feature>
<keyword evidence="3" id="KW-1185">Reference proteome</keyword>
<keyword evidence="1" id="KW-0472">Membrane</keyword>
<feature type="transmembrane region" description="Helical" evidence="1">
    <location>
        <begin position="89"/>
        <end position="114"/>
    </location>
</feature>
<reference evidence="2" key="1">
    <citation type="submission" date="2021-02" db="EMBL/GenBank/DDBJ databases">
        <authorList>
            <person name="Nowell W R."/>
        </authorList>
    </citation>
    <scope>NUCLEOTIDE SEQUENCE</scope>
    <source>
        <strain evidence="2">Ploen Becks lab</strain>
    </source>
</reference>
<evidence type="ECO:0000313" key="3">
    <source>
        <dbReference type="Proteomes" id="UP000663879"/>
    </source>
</evidence>
<keyword evidence="1" id="KW-0812">Transmembrane</keyword>